<dbReference type="Gene3D" id="3.40.50.360">
    <property type="match status" value="1"/>
</dbReference>
<keyword evidence="5" id="KW-1185">Reference proteome</keyword>
<dbReference type="PANTHER" id="PTHR10204:SF34">
    <property type="entry name" value="NAD(P)H DEHYDROGENASE [QUINONE] 1 ISOFORM 1"/>
    <property type="match status" value="1"/>
</dbReference>
<dbReference type="RefSeq" id="WP_033521354.1">
    <property type="nucleotide sequence ID" value="NZ_JDUS01000006.1"/>
</dbReference>
<dbReference type="eggNOG" id="COG2249">
    <property type="taxonomic scope" value="Bacteria"/>
</dbReference>
<dbReference type="EMBL" id="JGYP01000002">
    <property type="protein sequence ID" value="KFI45671.1"/>
    <property type="molecule type" value="Genomic_DNA"/>
</dbReference>
<comment type="similarity">
    <text evidence="1">Belongs to the NAD(P)H dehydrogenase (quinone) family.</text>
</comment>
<feature type="domain" description="Flavodoxin-like fold" evidence="3">
    <location>
        <begin position="3"/>
        <end position="189"/>
    </location>
</feature>
<proteinExistence type="inferred from homology"/>
<sequence>MSNFLAITANPDPDSMTQAVGKAFLEGAVSGGAGTEFVDLHAIGFDPTYTMADRRQYLAQGPMPEDVEQLQGKILDADVIALVCPIYWCQMPAMMKGFTERVLCRHFGYNLDHSKSAIADKTFRFIALTGSSEQWYRDNGIHDALYKQIIYYMFHHYCGVDDAELVYVDNLQMGDDSPEARQAAARHLERIKALGSSLV</sequence>
<reference evidence="4 5" key="1">
    <citation type="submission" date="2014-03" db="EMBL/GenBank/DDBJ databases">
        <title>Genomics of Bifidobacteria.</title>
        <authorList>
            <person name="Ventura M."/>
            <person name="Milani C."/>
            <person name="Lugli G.A."/>
        </authorList>
    </citation>
    <scope>NUCLEOTIDE SEQUENCE [LARGE SCALE GENOMIC DNA]</scope>
    <source>
        <strain evidence="4 5">DSM 22767</strain>
    </source>
</reference>
<organism evidence="4 5">
    <name type="scientific">Bifidobacterium bohemicum DSM 22767</name>
    <dbReference type="NCBI Taxonomy" id="1437606"/>
    <lineage>
        <taxon>Bacteria</taxon>
        <taxon>Bacillati</taxon>
        <taxon>Actinomycetota</taxon>
        <taxon>Actinomycetes</taxon>
        <taxon>Bifidobacteriales</taxon>
        <taxon>Bifidobacteriaceae</taxon>
        <taxon>Bifidobacterium</taxon>
    </lineage>
</organism>
<keyword evidence="2 4" id="KW-0560">Oxidoreductase</keyword>
<dbReference type="SUPFAM" id="SSF52218">
    <property type="entry name" value="Flavoproteins"/>
    <property type="match status" value="1"/>
</dbReference>
<dbReference type="STRING" id="1437606.BBOH_0915"/>
<protein>
    <submittedName>
        <fullName evidence="4">NAD(P)H oxidoreductase</fullName>
        <ecNumber evidence="4">1.10.99.2</ecNumber>
    </submittedName>
</protein>
<evidence type="ECO:0000313" key="4">
    <source>
        <dbReference type="EMBL" id="KFI45671.1"/>
    </source>
</evidence>
<dbReference type="PANTHER" id="PTHR10204">
    <property type="entry name" value="NAD P H OXIDOREDUCTASE-RELATED"/>
    <property type="match status" value="1"/>
</dbReference>
<gene>
    <name evidence="4" type="ORF">BBOH_0915</name>
</gene>
<accession>A0A086ZGM1</accession>
<dbReference type="Proteomes" id="UP000029096">
    <property type="component" value="Unassembled WGS sequence"/>
</dbReference>
<dbReference type="InterPro" id="IPR029039">
    <property type="entry name" value="Flavoprotein-like_sf"/>
</dbReference>
<dbReference type="Pfam" id="PF02525">
    <property type="entry name" value="Flavodoxin_2"/>
    <property type="match status" value="1"/>
</dbReference>
<evidence type="ECO:0000256" key="1">
    <source>
        <dbReference type="ARBA" id="ARBA00006252"/>
    </source>
</evidence>
<evidence type="ECO:0000313" key="5">
    <source>
        <dbReference type="Proteomes" id="UP000029096"/>
    </source>
</evidence>
<dbReference type="GO" id="GO:0003955">
    <property type="term" value="F:NAD(P)H dehydrogenase (quinone) activity"/>
    <property type="evidence" value="ECO:0007669"/>
    <property type="project" value="TreeGrafter"/>
</dbReference>
<name>A0A086ZGM1_9BIFI</name>
<evidence type="ECO:0000256" key="2">
    <source>
        <dbReference type="ARBA" id="ARBA00023002"/>
    </source>
</evidence>
<comment type="caution">
    <text evidence="4">The sequence shown here is derived from an EMBL/GenBank/DDBJ whole genome shotgun (WGS) entry which is preliminary data.</text>
</comment>
<dbReference type="InterPro" id="IPR051545">
    <property type="entry name" value="NAD(P)H_dehydrogenase_qn"/>
</dbReference>
<evidence type="ECO:0000259" key="3">
    <source>
        <dbReference type="Pfam" id="PF02525"/>
    </source>
</evidence>
<dbReference type="OrthoDB" id="9798454at2"/>
<dbReference type="InterPro" id="IPR003680">
    <property type="entry name" value="Flavodoxin_fold"/>
</dbReference>
<dbReference type="GO" id="GO:0005829">
    <property type="term" value="C:cytosol"/>
    <property type="evidence" value="ECO:0007669"/>
    <property type="project" value="TreeGrafter"/>
</dbReference>
<dbReference type="EC" id="1.10.99.2" evidence="4"/>
<dbReference type="AlphaFoldDB" id="A0A086ZGM1"/>